<name>A0A502HFU0_9BACT</name>
<accession>A0A502HFU0</accession>
<sequence>MDVKYLSDDKGKITGVFLSIEDWEQLQKQYSISLDAAGAPSAQLQNGLSAALAKAKPGAAGNE</sequence>
<keyword evidence="2" id="KW-1185">Reference proteome</keyword>
<comment type="caution">
    <text evidence="1">The sequence shown here is derived from an EMBL/GenBank/DDBJ whole genome shotgun (WGS) entry which is preliminary data.</text>
</comment>
<dbReference type="AlphaFoldDB" id="A0A502HFU0"/>
<dbReference type="EMBL" id="RCYZ01000001">
    <property type="protein sequence ID" value="TPG72226.1"/>
    <property type="molecule type" value="Genomic_DNA"/>
</dbReference>
<reference evidence="1 2" key="1">
    <citation type="journal article" date="2019" name="Environ. Microbiol.">
        <title>Species interactions and distinct microbial communities in high Arctic permafrost affected cryosols are associated with the CH4 and CO2 gas fluxes.</title>
        <authorList>
            <person name="Altshuler I."/>
            <person name="Hamel J."/>
            <person name="Turney S."/>
            <person name="Magnuson E."/>
            <person name="Levesque R."/>
            <person name="Greer C."/>
            <person name="Whyte L.G."/>
        </authorList>
    </citation>
    <scope>NUCLEOTIDE SEQUENCE [LARGE SCALE GENOMIC DNA]</scope>
    <source>
        <strain evidence="1 2">S9.2P</strain>
    </source>
</reference>
<dbReference type="RefSeq" id="WP_140465007.1">
    <property type="nucleotide sequence ID" value="NZ_RCYZ01000001.1"/>
</dbReference>
<evidence type="ECO:0000313" key="2">
    <source>
        <dbReference type="Proteomes" id="UP000317646"/>
    </source>
</evidence>
<dbReference type="Proteomes" id="UP000317646">
    <property type="component" value="Unassembled WGS sequence"/>
</dbReference>
<evidence type="ECO:0000313" key="1">
    <source>
        <dbReference type="EMBL" id="TPG72226.1"/>
    </source>
</evidence>
<dbReference type="OrthoDB" id="798979at2"/>
<proteinExistence type="predicted"/>
<gene>
    <name evidence="1" type="ORF">EAH73_03065</name>
</gene>
<organism evidence="1 2">
    <name type="scientific">Hymenobacter nivis</name>
    <dbReference type="NCBI Taxonomy" id="1850093"/>
    <lineage>
        <taxon>Bacteria</taxon>
        <taxon>Pseudomonadati</taxon>
        <taxon>Bacteroidota</taxon>
        <taxon>Cytophagia</taxon>
        <taxon>Cytophagales</taxon>
        <taxon>Hymenobacteraceae</taxon>
        <taxon>Hymenobacter</taxon>
    </lineage>
</organism>
<protein>
    <submittedName>
        <fullName evidence="1">Uncharacterized protein</fullName>
    </submittedName>
</protein>